<proteinExistence type="predicted"/>
<feature type="compositionally biased region" description="Low complexity" evidence="1">
    <location>
        <begin position="15"/>
        <end position="24"/>
    </location>
</feature>
<feature type="transmembrane region" description="Helical" evidence="2">
    <location>
        <begin position="139"/>
        <end position="163"/>
    </location>
</feature>
<evidence type="ECO:0000313" key="4">
    <source>
        <dbReference type="Proteomes" id="UP000031623"/>
    </source>
</evidence>
<gene>
    <name evidence="3" type="ORF">THII_0917</name>
</gene>
<keyword evidence="2" id="KW-0472">Membrane</keyword>
<dbReference type="KEGG" id="tig:THII_0917"/>
<protein>
    <submittedName>
        <fullName evidence="3">Uncharacterized protein</fullName>
    </submittedName>
</protein>
<feature type="transmembrane region" description="Helical" evidence="2">
    <location>
        <begin position="407"/>
        <end position="427"/>
    </location>
</feature>
<sequence>MDTPIKSVETPIKPSPKNDSKNSSTQPTEYIYEAELLLAYVAQNGLEIDDAIVAVIVNSKYWLEQDEWTPEREIQFWLAFNTIAKLVSPVSVASLKATSSTVAESSILRDPRKRFSFYLSPKGSTFAKQSVSLYQKSTVWVLLVLLLTHSYWLLQSMFIAPILELKQQIETTKEQLTLARQNPAITQDTGKDPRIKDLESKIKEYDDLSQVYSKMIRTCNPLLSLFVACSMSPEESAVKEKLQNKSNKPTTPEIKPITPETKPITPETKPTTPEIKPTTPETKLSTPETKPATLENKSATPEPELVLGQEALLQQKKFILTNLQLFVLPLLYGLLGALVYVLRTLTIEIKNLTYTRESNISYHLRIQLGALAGLAIGWFTGPNASFSLDALSSETLSTLGGVSAQTLSPMALAFLAGYSVDVLFALMDRIIYAFSSKEITSPNVFKPSLATNKSATDK</sequence>
<feature type="transmembrane region" description="Helical" evidence="2">
    <location>
        <begin position="362"/>
        <end position="381"/>
    </location>
</feature>
<dbReference type="Proteomes" id="UP000031623">
    <property type="component" value="Chromosome"/>
</dbReference>
<feature type="region of interest" description="Disordered" evidence="1">
    <location>
        <begin position="1"/>
        <end position="25"/>
    </location>
</feature>
<feature type="transmembrane region" description="Helical" evidence="2">
    <location>
        <begin position="323"/>
        <end position="342"/>
    </location>
</feature>
<name>A0A090AE66_9GAMM</name>
<keyword evidence="4" id="KW-1185">Reference proteome</keyword>
<evidence type="ECO:0000256" key="1">
    <source>
        <dbReference type="SAM" id="MobiDB-lite"/>
    </source>
</evidence>
<keyword evidence="2" id="KW-0812">Transmembrane</keyword>
<dbReference type="HOGENOM" id="CLU_597083_0_0_6"/>
<dbReference type="AlphaFoldDB" id="A0A090AE66"/>
<dbReference type="EMBL" id="AP014633">
    <property type="protein sequence ID" value="BAP55214.1"/>
    <property type="molecule type" value="Genomic_DNA"/>
</dbReference>
<evidence type="ECO:0000256" key="2">
    <source>
        <dbReference type="SAM" id="Phobius"/>
    </source>
</evidence>
<organism evidence="3 4">
    <name type="scientific">Thioploca ingrica</name>
    <dbReference type="NCBI Taxonomy" id="40754"/>
    <lineage>
        <taxon>Bacteria</taxon>
        <taxon>Pseudomonadati</taxon>
        <taxon>Pseudomonadota</taxon>
        <taxon>Gammaproteobacteria</taxon>
        <taxon>Thiotrichales</taxon>
        <taxon>Thiotrichaceae</taxon>
        <taxon>Thioploca</taxon>
    </lineage>
</organism>
<accession>A0A090AE66</accession>
<keyword evidence="2" id="KW-1133">Transmembrane helix</keyword>
<evidence type="ECO:0000313" key="3">
    <source>
        <dbReference type="EMBL" id="BAP55214.1"/>
    </source>
</evidence>
<feature type="compositionally biased region" description="Low complexity" evidence="1">
    <location>
        <begin position="248"/>
        <end position="283"/>
    </location>
</feature>
<feature type="region of interest" description="Disordered" evidence="1">
    <location>
        <begin position="239"/>
        <end position="301"/>
    </location>
</feature>
<reference evidence="3 4" key="1">
    <citation type="journal article" date="2014" name="ISME J.">
        <title>Ecophysiology of Thioploca ingrica as revealed by the complete genome sequence supplemented with proteomic evidence.</title>
        <authorList>
            <person name="Kojima H."/>
            <person name="Ogura Y."/>
            <person name="Yamamoto N."/>
            <person name="Togashi T."/>
            <person name="Mori H."/>
            <person name="Watanabe T."/>
            <person name="Nemoto F."/>
            <person name="Kurokawa K."/>
            <person name="Hayashi T."/>
            <person name="Fukui M."/>
        </authorList>
    </citation>
    <scope>NUCLEOTIDE SEQUENCE [LARGE SCALE GENOMIC DNA]</scope>
</reference>
<dbReference type="OrthoDB" id="112250at2"/>